<dbReference type="AlphaFoldDB" id="A0A543ADC6"/>
<keyword evidence="8" id="KW-0902">Two-component regulatory system</keyword>
<keyword evidence="6 12" id="KW-0418">Kinase</keyword>
<feature type="transmembrane region" description="Helical" evidence="9">
    <location>
        <begin position="147"/>
        <end position="168"/>
    </location>
</feature>
<evidence type="ECO:0000256" key="9">
    <source>
        <dbReference type="SAM" id="Phobius"/>
    </source>
</evidence>
<keyword evidence="13" id="KW-1185">Reference proteome</keyword>
<keyword evidence="3" id="KW-0597">Phosphoprotein</keyword>
<dbReference type="GO" id="GO:0046983">
    <property type="term" value="F:protein dimerization activity"/>
    <property type="evidence" value="ECO:0007669"/>
    <property type="project" value="InterPro"/>
</dbReference>
<comment type="caution">
    <text evidence="12">The sequence shown here is derived from an EMBL/GenBank/DDBJ whole genome shotgun (WGS) entry which is preliminary data.</text>
</comment>
<evidence type="ECO:0000256" key="6">
    <source>
        <dbReference type="ARBA" id="ARBA00022777"/>
    </source>
</evidence>
<keyword evidence="7" id="KW-0067">ATP-binding</keyword>
<evidence type="ECO:0000256" key="3">
    <source>
        <dbReference type="ARBA" id="ARBA00022553"/>
    </source>
</evidence>
<evidence type="ECO:0000256" key="2">
    <source>
        <dbReference type="ARBA" id="ARBA00012438"/>
    </source>
</evidence>
<dbReference type="InterPro" id="IPR036890">
    <property type="entry name" value="HATPase_C_sf"/>
</dbReference>
<evidence type="ECO:0000256" key="4">
    <source>
        <dbReference type="ARBA" id="ARBA00022679"/>
    </source>
</evidence>
<keyword evidence="4" id="KW-0808">Transferase</keyword>
<dbReference type="Pfam" id="PF07730">
    <property type="entry name" value="HisKA_3"/>
    <property type="match status" value="1"/>
</dbReference>
<dbReference type="Gene3D" id="1.20.5.1930">
    <property type="match status" value="1"/>
</dbReference>
<keyword evidence="9" id="KW-0472">Membrane</keyword>
<evidence type="ECO:0000313" key="12">
    <source>
        <dbReference type="EMBL" id="TQL70585.1"/>
    </source>
</evidence>
<dbReference type="Proteomes" id="UP000320209">
    <property type="component" value="Unassembled WGS sequence"/>
</dbReference>
<proteinExistence type="predicted"/>
<dbReference type="EC" id="2.7.13.3" evidence="2"/>
<dbReference type="EMBL" id="VFOV01000001">
    <property type="protein sequence ID" value="TQL70585.1"/>
    <property type="molecule type" value="Genomic_DNA"/>
</dbReference>
<dbReference type="Pfam" id="PF02518">
    <property type="entry name" value="HATPase_c"/>
    <property type="match status" value="1"/>
</dbReference>
<feature type="transmembrane region" description="Helical" evidence="9">
    <location>
        <begin position="16"/>
        <end position="36"/>
    </location>
</feature>
<organism evidence="12 13">
    <name type="scientific">Nocardioides albertanoniae</name>
    <dbReference type="NCBI Taxonomy" id="1175486"/>
    <lineage>
        <taxon>Bacteria</taxon>
        <taxon>Bacillati</taxon>
        <taxon>Actinomycetota</taxon>
        <taxon>Actinomycetes</taxon>
        <taxon>Propionibacteriales</taxon>
        <taxon>Nocardioidaceae</taxon>
        <taxon>Nocardioides</taxon>
    </lineage>
</organism>
<gene>
    <name evidence="12" type="ORF">FB381_4524</name>
</gene>
<dbReference type="SUPFAM" id="SSF55874">
    <property type="entry name" value="ATPase domain of HSP90 chaperone/DNA topoisomerase II/histidine kinase"/>
    <property type="match status" value="1"/>
</dbReference>
<sequence length="396" mass="41362">MLRRGYDHIMQRTSSRLLLVLDLVAGLVVAVVYLGFANMSSDDGLPAFAGPSWLGWTIAVAVGLPVAVRRRWPIWVLAVVTAALTAASLLDITREPYVAAGLAAYLVGLAEPVRRSASALAVALPVAVGGVIVGEAVITPAQDWRGAVGVAALVTLVIAASGAAGAVVRGRREEAERQQQRRAERALDEERLRIARELHDIVSHSLSLIAVKAGIARHVALDGREAQQALDALEVIEETSRSSLAAMRRTLGVLRTSGAPLGPAPGLAGLESLADEAGRAGVDVTLSVDGADGFSDDVELTVHRIVQEALTNVVRHAAPTRCRATVEADAFEIRIDVVDDGPAAGRMATTPGLPGGGNGLLGMRERATMYGGSLTAGPRPEGGFGVSVRLLHGERR</sequence>
<feature type="domain" description="Histidine kinase/HSP90-like ATPase" evidence="10">
    <location>
        <begin position="299"/>
        <end position="390"/>
    </location>
</feature>
<evidence type="ECO:0000256" key="5">
    <source>
        <dbReference type="ARBA" id="ARBA00022741"/>
    </source>
</evidence>
<dbReference type="PANTHER" id="PTHR24421:SF10">
    <property type="entry name" value="NITRATE_NITRITE SENSOR PROTEIN NARQ"/>
    <property type="match status" value="1"/>
</dbReference>
<dbReference type="Gene3D" id="3.30.565.10">
    <property type="entry name" value="Histidine kinase-like ATPase, C-terminal domain"/>
    <property type="match status" value="1"/>
</dbReference>
<accession>A0A543ADC6</accession>
<evidence type="ECO:0000256" key="7">
    <source>
        <dbReference type="ARBA" id="ARBA00022840"/>
    </source>
</evidence>
<dbReference type="GO" id="GO:0000155">
    <property type="term" value="F:phosphorelay sensor kinase activity"/>
    <property type="evidence" value="ECO:0007669"/>
    <property type="project" value="InterPro"/>
</dbReference>
<keyword evidence="9" id="KW-1133">Transmembrane helix</keyword>
<feature type="domain" description="Signal transduction histidine kinase subgroup 3 dimerisation and phosphoacceptor" evidence="11">
    <location>
        <begin position="190"/>
        <end position="257"/>
    </location>
</feature>
<protein>
    <recommendedName>
        <fullName evidence="2">histidine kinase</fullName>
        <ecNumber evidence="2">2.7.13.3</ecNumber>
    </recommendedName>
</protein>
<keyword evidence="9" id="KW-0812">Transmembrane</keyword>
<feature type="transmembrane region" description="Helical" evidence="9">
    <location>
        <begin position="120"/>
        <end position="141"/>
    </location>
</feature>
<dbReference type="InterPro" id="IPR050482">
    <property type="entry name" value="Sensor_HK_TwoCompSys"/>
</dbReference>
<feature type="transmembrane region" description="Helical" evidence="9">
    <location>
        <begin position="48"/>
        <end position="67"/>
    </location>
</feature>
<reference evidence="12 13" key="1">
    <citation type="submission" date="2019-06" db="EMBL/GenBank/DDBJ databases">
        <title>Sequencing the genomes of 1000 actinobacteria strains.</title>
        <authorList>
            <person name="Klenk H.-P."/>
        </authorList>
    </citation>
    <scope>NUCLEOTIDE SEQUENCE [LARGE SCALE GENOMIC DNA]</scope>
    <source>
        <strain evidence="12 13">DSM 25218</strain>
    </source>
</reference>
<dbReference type="InterPro" id="IPR011712">
    <property type="entry name" value="Sig_transdc_His_kin_sub3_dim/P"/>
</dbReference>
<evidence type="ECO:0000259" key="10">
    <source>
        <dbReference type="Pfam" id="PF02518"/>
    </source>
</evidence>
<dbReference type="CDD" id="cd16917">
    <property type="entry name" value="HATPase_UhpB-NarQ-NarX-like"/>
    <property type="match status" value="1"/>
</dbReference>
<dbReference type="GO" id="GO:0005524">
    <property type="term" value="F:ATP binding"/>
    <property type="evidence" value="ECO:0007669"/>
    <property type="project" value="UniProtKB-KW"/>
</dbReference>
<keyword evidence="5" id="KW-0547">Nucleotide-binding</keyword>
<name>A0A543ADC6_9ACTN</name>
<dbReference type="PANTHER" id="PTHR24421">
    <property type="entry name" value="NITRATE/NITRITE SENSOR PROTEIN NARX-RELATED"/>
    <property type="match status" value="1"/>
</dbReference>
<dbReference type="InterPro" id="IPR003594">
    <property type="entry name" value="HATPase_dom"/>
</dbReference>
<feature type="transmembrane region" description="Helical" evidence="9">
    <location>
        <begin position="74"/>
        <end position="90"/>
    </location>
</feature>
<evidence type="ECO:0000256" key="1">
    <source>
        <dbReference type="ARBA" id="ARBA00000085"/>
    </source>
</evidence>
<dbReference type="GO" id="GO:0016020">
    <property type="term" value="C:membrane"/>
    <property type="evidence" value="ECO:0007669"/>
    <property type="project" value="InterPro"/>
</dbReference>
<evidence type="ECO:0000256" key="8">
    <source>
        <dbReference type="ARBA" id="ARBA00023012"/>
    </source>
</evidence>
<comment type="catalytic activity">
    <reaction evidence="1">
        <text>ATP + protein L-histidine = ADP + protein N-phospho-L-histidine.</text>
        <dbReference type="EC" id="2.7.13.3"/>
    </reaction>
</comment>
<evidence type="ECO:0000259" key="11">
    <source>
        <dbReference type="Pfam" id="PF07730"/>
    </source>
</evidence>
<evidence type="ECO:0000313" key="13">
    <source>
        <dbReference type="Proteomes" id="UP000320209"/>
    </source>
</evidence>